<evidence type="ECO:0000313" key="3">
    <source>
        <dbReference type="Proteomes" id="UP000024404"/>
    </source>
</evidence>
<dbReference type="Proteomes" id="UP000024404">
    <property type="component" value="Unassembled WGS sequence"/>
</dbReference>
<keyword evidence="1" id="KW-0472">Membrane</keyword>
<reference evidence="3" key="1">
    <citation type="submission" date="2013-10" db="EMBL/GenBank/DDBJ databases">
        <title>Genome sequencing of Onchocerca volvulus.</title>
        <authorList>
            <person name="Cotton J."/>
            <person name="Tsai J."/>
            <person name="Stanley E."/>
            <person name="Tracey A."/>
            <person name="Holroyd N."/>
            <person name="Lustigman S."/>
            <person name="Berriman M."/>
        </authorList>
    </citation>
    <scope>NUCLEOTIDE SEQUENCE</scope>
</reference>
<proteinExistence type="predicted"/>
<dbReference type="OMA" id="WICSQIH"/>
<accession>A0A8R1TRA0</accession>
<reference evidence="2" key="2">
    <citation type="submission" date="2022-06" db="UniProtKB">
        <authorList>
            <consortium name="EnsemblMetazoa"/>
        </authorList>
    </citation>
    <scope>IDENTIFICATION</scope>
</reference>
<keyword evidence="1" id="KW-1133">Transmembrane helix</keyword>
<organism evidence="2 3">
    <name type="scientific">Onchocerca volvulus</name>
    <dbReference type="NCBI Taxonomy" id="6282"/>
    <lineage>
        <taxon>Eukaryota</taxon>
        <taxon>Metazoa</taxon>
        <taxon>Ecdysozoa</taxon>
        <taxon>Nematoda</taxon>
        <taxon>Chromadorea</taxon>
        <taxon>Rhabditida</taxon>
        <taxon>Spirurina</taxon>
        <taxon>Spiruromorpha</taxon>
        <taxon>Filarioidea</taxon>
        <taxon>Onchocercidae</taxon>
        <taxon>Onchocerca</taxon>
    </lineage>
</organism>
<dbReference type="EMBL" id="CMVM020000093">
    <property type="status" value="NOT_ANNOTATED_CDS"/>
    <property type="molecule type" value="Genomic_DNA"/>
</dbReference>
<protein>
    <recommendedName>
        <fullName evidence="4">Transmembrane protein</fullName>
    </recommendedName>
</protein>
<feature type="transmembrane region" description="Helical" evidence="1">
    <location>
        <begin position="72"/>
        <end position="93"/>
    </location>
</feature>
<feature type="transmembrane region" description="Helical" evidence="1">
    <location>
        <begin position="116"/>
        <end position="139"/>
    </location>
</feature>
<name>A0A8R1TRA0_ONCVO</name>
<keyword evidence="3" id="KW-1185">Reference proteome</keyword>
<sequence length="304" mass="35124">MNISSQRMLNSLQRDAIKLTSSIINKQRRHLWICSQIHSRTIFFAVQILLVILSLVILCGNLDESSWRSFEYFFRTIFACAIFFAAISGIWALKLADNVHENRCRMAEQWFTSPKFIIIPSYIVQIGCIIYLAYEVFYYSIYCISYAKQSLLIVFLGVFIPISFISFVILYIFAAEIDCFMYIISRLRRSQYPASLLNRRNLNNGRLPFESVPSRNRLLPTDMLHEQKRTKTLGSDHWNPVTLDSGSKKICSNMENKIEVMPTTHAAHNMEPFYSECSRKGISVINFQLDTVPEESSKSTISLS</sequence>
<evidence type="ECO:0008006" key="4">
    <source>
        <dbReference type="Google" id="ProtNLM"/>
    </source>
</evidence>
<feature type="transmembrane region" description="Helical" evidence="1">
    <location>
        <begin position="41"/>
        <end position="60"/>
    </location>
</feature>
<dbReference type="EnsemblMetazoa" id="OVOC3404.1">
    <property type="protein sequence ID" value="OVOC3404.1"/>
    <property type="gene ID" value="WBGene00240213"/>
</dbReference>
<dbReference type="AlphaFoldDB" id="A0A8R1TRA0"/>
<keyword evidence="1" id="KW-0812">Transmembrane</keyword>
<feature type="transmembrane region" description="Helical" evidence="1">
    <location>
        <begin position="151"/>
        <end position="174"/>
    </location>
</feature>
<evidence type="ECO:0000313" key="2">
    <source>
        <dbReference type="EnsemblMetazoa" id="OVOC3404.1"/>
    </source>
</evidence>
<evidence type="ECO:0000256" key="1">
    <source>
        <dbReference type="SAM" id="Phobius"/>
    </source>
</evidence>